<dbReference type="InterPro" id="IPR012078">
    <property type="entry name" value="MP_mOase_hydro"/>
</dbReference>
<keyword evidence="4" id="KW-1185">Reference proteome</keyword>
<dbReference type="EMBL" id="RHGB01000026">
    <property type="protein sequence ID" value="RNL58807.1"/>
    <property type="molecule type" value="Genomic_DNA"/>
</dbReference>
<keyword evidence="1" id="KW-0560">Oxidoreductase</keyword>
<protein>
    <submittedName>
        <fullName evidence="3">Phenol hydroxylase</fullName>
    </submittedName>
</protein>
<evidence type="ECO:0000256" key="2">
    <source>
        <dbReference type="ARBA" id="ARBA00023033"/>
    </source>
</evidence>
<dbReference type="RefSeq" id="WP_123183554.1">
    <property type="nucleotide sequence ID" value="NZ_RHGB01000026.1"/>
</dbReference>
<reference evidence="3 4" key="1">
    <citation type="submission" date="2018-10" db="EMBL/GenBank/DDBJ databases">
        <title>Draft genome sequence of Zhongshania sp. DSW25-10.</title>
        <authorList>
            <person name="Oh J."/>
        </authorList>
    </citation>
    <scope>NUCLEOTIDE SEQUENCE [LARGE SCALE GENOMIC DNA]</scope>
    <source>
        <strain evidence="3 4">DSW25-10</strain>
    </source>
</reference>
<dbReference type="SUPFAM" id="SSF47240">
    <property type="entry name" value="Ferritin-like"/>
    <property type="match status" value="1"/>
</dbReference>
<evidence type="ECO:0000256" key="1">
    <source>
        <dbReference type="ARBA" id="ARBA00023002"/>
    </source>
</evidence>
<dbReference type="InterPro" id="IPR009078">
    <property type="entry name" value="Ferritin-like_SF"/>
</dbReference>
<dbReference type="Proteomes" id="UP000274695">
    <property type="component" value="Unassembled WGS sequence"/>
</dbReference>
<dbReference type="Gene3D" id="1.10.620.20">
    <property type="entry name" value="Ribonucleotide Reductase, subunit A"/>
    <property type="match status" value="1"/>
</dbReference>
<sequence>MAVEIRTLAIEPIRNTYGHIARRFGDKPATRYQEASFDIEAKINFHYKPLWDPQRTLNDNARTNVKMVDWYAVTDPRQYYYGSYVANRAKMQEVAESNYSFCDKNNVIENLNENLKNDLLRLLVPFRHMELAANMNNSKIAGDAVAATVAQMHIFTAMDRLGMGQYLSRIALMIDGATGQGLDKSKDYWMNDPLLQPLRKLAEDTLVIDDWFELSFVQNLLIDGFMYPFVYEVYDKIIQKNGGVCLSMLTEFMRDWHKETQRWVNAMCKTVYAENDENKILMESWAKLWIPVIKNTFLNLANEIGCVESLNEIESDLNCRLAKFGLIVSGESK</sequence>
<dbReference type="CDD" id="cd01058">
    <property type="entry name" value="AAMH_B"/>
    <property type="match status" value="1"/>
</dbReference>
<proteinExistence type="predicted"/>
<accession>A0ABX9VYB5</accession>
<keyword evidence="2" id="KW-0503">Monooxygenase</keyword>
<dbReference type="Pfam" id="PF02332">
    <property type="entry name" value="Phenol_Hydrox"/>
    <property type="match status" value="1"/>
</dbReference>
<gene>
    <name evidence="3" type="ORF">D0911_17410</name>
</gene>
<comment type="caution">
    <text evidence="3">The sequence shown here is derived from an EMBL/GenBank/DDBJ whole genome shotgun (WGS) entry which is preliminary data.</text>
</comment>
<evidence type="ECO:0000313" key="4">
    <source>
        <dbReference type="Proteomes" id="UP000274695"/>
    </source>
</evidence>
<dbReference type="InterPro" id="IPR012348">
    <property type="entry name" value="RNR-like"/>
</dbReference>
<name>A0ABX9VYB5_9GAMM</name>
<evidence type="ECO:0000313" key="3">
    <source>
        <dbReference type="EMBL" id="RNL58807.1"/>
    </source>
</evidence>
<dbReference type="InterPro" id="IPR003430">
    <property type="entry name" value="Phenol_Hydrox"/>
</dbReference>
<organism evidence="3 4">
    <name type="scientific">Zhongshania marina</name>
    <dbReference type="NCBI Taxonomy" id="2304603"/>
    <lineage>
        <taxon>Bacteria</taxon>
        <taxon>Pseudomonadati</taxon>
        <taxon>Pseudomonadota</taxon>
        <taxon>Gammaproteobacteria</taxon>
        <taxon>Cellvibrionales</taxon>
        <taxon>Spongiibacteraceae</taxon>
        <taxon>Zhongshania</taxon>
    </lineage>
</organism>
<dbReference type="PIRSF" id="PIRSF000040">
    <property type="entry name" value="MMOH_comp"/>
    <property type="match status" value="1"/>
</dbReference>